<sequence>MIRIRPYQPSDVHAAAELVGLLGYAASEERMRKRMEAIDSQPTAATFVAEYGGSVAGMVGLRKLYPYEQDDPVVQIAALVAGSNYRGLGIGRALVLQAERWAAEAGASALVLTSGMRPEREEAHRFYAHLGFAVTGKRFVKTVRQP</sequence>
<dbReference type="Proteomes" id="UP000476064">
    <property type="component" value="Chromosome"/>
</dbReference>
<feature type="domain" description="N-acetyltransferase" evidence="3">
    <location>
        <begin position="2"/>
        <end position="146"/>
    </location>
</feature>
<dbReference type="Gene3D" id="3.40.630.30">
    <property type="match status" value="1"/>
</dbReference>
<dbReference type="EMBL" id="CP048209">
    <property type="protein sequence ID" value="QHT61474.1"/>
    <property type="molecule type" value="Genomic_DNA"/>
</dbReference>
<dbReference type="KEGG" id="plyc:GXP70_16890"/>
<evidence type="ECO:0000313" key="5">
    <source>
        <dbReference type="Proteomes" id="UP000476064"/>
    </source>
</evidence>
<dbReference type="CDD" id="cd04301">
    <property type="entry name" value="NAT_SF"/>
    <property type="match status" value="1"/>
</dbReference>
<dbReference type="RefSeq" id="WP_162357913.1">
    <property type="nucleotide sequence ID" value="NZ_CP048209.1"/>
</dbReference>
<dbReference type="PROSITE" id="PS51186">
    <property type="entry name" value="GNAT"/>
    <property type="match status" value="1"/>
</dbReference>
<evidence type="ECO:0000313" key="4">
    <source>
        <dbReference type="EMBL" id="QHT61474.1"/>
    </source>
</evidence>
<dbReference type="InterPro" id="IPR050832">
    <property type="entry name" value="Bact_Acetyltransf"/>
</dbReference>
<reference evidence="4 5" key="1">
    <citation type="submission" date="2020-01" db="EMBL/GenBank/DDBJ databases">
        <title>Paenibacillus sp. nov., isolated from tomato rhizosphere.</title>
        <authorList>
            <person name="Weon H.-Y."/>
            <person name="Lee S.A."/>
        </authorList>
    </citation>
    <scope>NUCLEOTIDE SEQUENCE [LARGE SCALE GENOMIC DNA]</scope>
    <source>
        <strain evidence="4 5">12200R-189</strain>
    </source>
</reference>
<evidence type="ECO:0000259" key="3">
    <source>
        <dbReference type="PROSITE" id="PS51186"/>
    </source>
</evidence>
<proteinExistence type="predicted"/>
<evidence type="ECO:0000256" key="2">
    <source>
        <dbReference type="ARBA" id="ARBA00023315"/>
    </source>
</evidence>
<dbReference type="PANTHER" id="PTHR43877:SF2">
    <property type="entry name" value="AMINOALKYLPHOSPHONATE N-ACETYLTRANSFERASE-RELATED"/>
    <property type="match status" value="1"/>
</dbReference>
<gene>
    <name evidence="4" type="ORF">GXP70_16890</name>
</gene>
<accession>A0A6C0G2C9</accession>
<dbReference type="AlphaFoldDB" id="A0A6C0G2C9"/>
<dbReference type="GO" id="GO:0016747">
    <property type="term" value="F:acyltransferase activity, transferring groups other than amino-acyl groups"/>
    <property type="evidence" value="ECO:0007669"/>
    <property type="project" value="InterPro"/>
</dbReference>
<evidence type="ECO:0000256" key="1">
    <source>
        <dbReference type="ARBA" id="ARBA00022679"/>
    </source>
</evidence>
<dbReference type="InterPro" id="IPR016181">
    <property type="entry name" value="Acyl_CoA_acyltransferase"/>
</dbReference>
<dbReference type="SUPFAM" id="SSF55729">
    <property type="entry name" value="Acyl-CoA N-acyltransferases (Nat)"/>
    <property type="match status" value="1"/>
</dbReference>
<dbReference type="PANTHER" id="PTHR43877">
    <property type="entry name" value="AMINOALKYLPHOSPHONATE N-ACETYLTRANSFERASE-RELATED-RELATED"/>
    <property type="match status" value="1"/>
</dbReference>
<dbReference type="InterPro" id="IPR000182">
    <property type="entry name" value="GNAT_dom"/>
</dbReference>
<dbReference type="Pfam" id="PF00583">
    <property type="entry name" value="Acetyltransf_1"/>
    <property type="match status" value="1"/>
</dbReference>
<keyword evidence="2" id="KW-0012">Acyltransferase</keyword>
<keyword evidence="5" id="KW-1185">Reference proteome</keyword>
<keyword evidence="1 4" id="KW-0808">Transferase</keyword>
<organism evidence="4 5">
    <name type="scientific">Paenibacillus lycopersici</name>
    <dbReference type="NCBI Taxonomy" id="2704462"/>
    <lineage>
        <taxon>Bacteria</taxon>
        <taxon>Bacillati</taxon>
        <taxon>Bacillota</taxon>
        <taxon>Bacilli</taxon>
        <taxon>Bacillales</taxon>
        <taxon>Paenibacillaceae</taxon>
        <taxon>Paenibacillus</taxon>
    </lineage>
</organism>
<protein>
    <submittedName>
        <fullName evidence="4">GNAT family N-acetyltransferase</fullName>
    </submittedName>
</protein>
<name>A0A6C0G2C9_9BACL</name>